<evidence type="ECO:0008006" key="7">
    <source>
        <dbReference type="Google" id="ProtNLM"/>
    </source>
</evidence>
<evidence type="ECO:0000313" key="6">
    <source>
        <dbReference type="Proteomes" id="UP001310890"/>
    </source>
</evidence>
<protein>
    <recommendedName>
        <fullName evidence="7">Heterokaryon incompatibility domain-containing protein</fullName>
    </recommendedName>
</protein>
<dbReference type="PROSITE" id="PS50088">
    <property type="entry name" value="ANK_REPEAT"/>
    <property type="match status" value="1"/>
</dbReference>
<keyword evidence="1" id="KW-0677">Repeat</keyword>
<dbReference type="Proteomes" id="UP001310890">
    <property type="component" value="Unassembled WGS sequence"/>
</dbReference>
<dbReference type="EMBL" id="JAVRRL010000022">
    <property type="protein sequence ID" value="KAK5113651.1"/>
    <property type="molecule type" value="Genomic_DNA"/>
</dbReference>
<evidence type="ECO:0000259" key="4">
    <source>
        <dbReference type="Pfam" id="PF24883"/>
    </source>
</evidence>
<dbReference type="PANTHER" id="PTHR10622:SF13">
    <property type="entry name" value="NACHT DOMAIN-CONTAINING PROTEIN"/>
    <property type="match status" value="1"/>
</dbReference>
<reference evidence="5" key="1">
    <citation type="submission" date="2023-08" db="EMBL/GenBank/DDBJ databases">
        <title>Black Yeasts Isolated from many extreme environments.</title>
        <authorList>
            <person name="Coleine C."/>
            <person name="Stajich J.E."/>
            <person name="Selbmann L."/>
        </authorList>
    </citation>
    <scope>NUCLEOTIDE SEQUENCE</scope>
    <source>
        <strain evidence="5">CCFEE 5401</strain>
    </source>
</reference>
<dbReference type="Gene3D" id="1.25.40.20">
    <property type="entry name" value="Ankyrin repeat-containing domain"/>
    <property type="match status" value="1"/>
</dbReference>
<name>A0AAN7TJ34_9PEZI</name>
<dbReference type="Pfam" id="PF06985">
    <property type="entry name" value="HET"/>
    <property type="match status" value="1"/>
</dbReference>
<evidence type="ECO:0000256" key="2">
    <source>
        <dbReference type="PROSITE-ProRule" id="PRU00023"/>
    </source>
</evidence>
<proteinExistence type="predicted"/>
<dbReference type="PROSITE" id="PS50297">
    <property type="entry name" value="ANK_REP_REGION"/>
    <property type="match status" value="1"/>
</dbReference>
<comment type="caution">
    <text evidence="5">The sequence shown here is derived from an EMBL/GenBank/DDBJ whole genome shotgun (WGS) entry which is preliminary data.</text>
</comment>
<dbReference type="SMART" id="SM00248">
    <property type="entry name" value="ANK"/>
    <property type="match status" value="2"/>
</dbReference>
<evidence type="ECO:0000313" key="5">
    <source>
        <dbReference type="EMBL" id="KAK5113651.1"/>
    </source>
</evidence>
<sequence>MRRLLHVESLDFSEFQDDQRPPYVAASHRWLSRSETTFQDVRDRCKMEGAGYRKVEAFARYVGEHLAPIKWLWIDTCCIKKDSAAELSEAINSMFDWYHDADLCLAYLADVDTVELGPGSSFEKSQWFRRGWTLQELLAPRVVLSVTVEWHVVGHKGSPVYNECQPSTGRSLDKIVSRSTGIPEAVLQDYGAGMQYTIDEKMRWMEGRKTTRPEDMAYSMFGILGVTLPVIYGEKYDRASRRLEDVIRQRGNVAAQQAEQYKKIVDWLAPPDPYANHESARQLHQPCTGTWLTGSAEYQDWKGSLTRHLWIYGKAGLRESQPGAVHAIFYFSFSDQQKQRLADLLRSLVAQLGWKEPALSTSQRSYNKPGRPVLGLEELESVLAACFQSYNEVFLLIDALDVCPENDDVRHEMLQCLARLSRKAHQVKIFATSRELLDVRGSMMQLEARSMAIPTRSVNDDIRQYIAAQLSRHHRLSRLSPKTKTEIEETISAKADGMFRWAYCQLQELKKLKVTKPKYIAEALHSLPATLDATYNRMLRRIEIPYRQEAIVLLQWLAYAESPPSLGELAEATIIDPTGEGCVEVAERGGLEDTLEILSGLVVILGDEAEDNEIDDRRHDDACIPEQTRKVKLAHFSVKEYLESERILESSVKKFYLESAVGHKLLAQSCLTYLMHYSRSSEKSSIAQDRIDFPLLRYAAQSWFYHTPKQPAHELEGEVSILNFQGMIRNWLCVLHWVKPLRTHFGYALRTGSGLYYASMLGLDAVVSELLVNGADNKSLGKKHDNVIHAASSKDHEKIMQMLLDCLVDPDTPAVAYSSALQEASLRGHEKVVQMLLDAGGDVYT</sequence>
<accession>A0AAN7TJ34</accession>
<evidence type="ECO:0000259" key="3">
    <source>
        <dbReference type="Pfam" id="PF06985"/>
    </source>
</evidence>
<dbReference type="PANTHER" id="PTHR10622">
    <property type="entry name" value="HET DOMAIN-CONTAINING PROTEIN"/>
    <property type="match status" value="1"/>
</dbReference>
<dbReference type="Pfam" id="PF12796">
    <property type="entry name" value="Ank_2"/>
    <property type="match status" value="1"/>
</dbReference>
<keyword evidence="2" id="KW-0040">ANK repeat</keyword>
<dbReference type="InterPro" id="IPR010730">
    <property type="entry name" value="HET"/>
</dbReference>
<dbReference type="AlphaFoldDB" id="A0AAN7TJ34"/>
<organism evidence="5 6">
    <name type="scientific">Meristemomyces frigidus</name>
    <dbReference type="NCBI Taxonomy" id="1508187"/>
    <lineage>
        <taxon>Eukaryota</taxon>
        <taxon>Fungi</taxon>
        <taxon>Dikarya</taxon>
        <taxon>Ascomycota</taxon>
        <taxon>Pezizomycotina</taxon>
        <taxon>Dothideomycetes</taxon>
        <taxon>Dothideomycetidae</taxon>
        <taxon>Mycosphaerellales</taxon>
        <taxon>Teratosphaeriaceae</taxon>
        <taxon>Meristemomyces</taxon>
    </lineage>
</organism>
<feature type="domain" description="Nephrocystin 3-like N-terminal" evidence="4">
    <location>
        <begin position="288"/>
        <end position="434"/>
    </location>
</feature>
<dbReference type="InterPro" id="IPR056884">
    <property type="entry name" value="NPHP3-like_N"/>
</dbReference>
<gene>
    <name evidence="5" type="ORF">LTR62_003278</name>
</gene>
<evidence type="ECO:0000256" key="1">
    <source>
        <dbReference type="ARBA" id="ARBA00022737"/>
    </source>
</evidence>
<dbReference type="InterPro" id="IPR036770">
    <property type="entry name" value="Ankyrin_rpt-contain_sf"/>
</dbReference>
<feature type="repeat" description="ANK" evidence="2">
    <location>
        <begin position="816"/>
        <end position="845"/>
    </location>
</feature>
<dbReference type="InterPro" id="IPR002110">
    <property type="entry name" value="Ankyrin_rpt"/>
</dbReference>
<feature type="domain" description="Heterokaryon incompatibility" evidence="3">
    <location>
        <begin position="23"/>
        <end position="113"/>
    </location>
</feature>
<dbReference type="SUPFAM" id="SSF48403">
    <property type="entry name" value="Ankyrin repeat"/>
    <property type="match status" value="1"/>
</dbReference>
<dbReference type="Pfam" id="PF24883">
    <property type="entry name" value="NPHP3_N"/>
    <property type="match status" value="1"/>
</dbReference>